<feature type="region of interest" description="Disordered" evidence="1">
    <location>
        <begin position="227"/>
        <end position="259"/>
    </location>
</feature>
<protein>
    <submittedName>
        <fullName evidence="4">Uncharacterized protein</fullName>
    </submittedName>
</protein>
<feature type="region of interest" description="Disordered" evidence="1">
    <location>
        <begin position="668"/>
        <end position="731"/>
    </location>
</feature>
<dbReference type="Pfam" id="PF14223">
    <property type="entry name" value="Retrotran_gag_2"/>
    <property type="match status" value="1"/>
</dbReference>
<proteinExistence type="predicted"/>
<evidence type="ECO:0000313" key="5">
    <source>
        <dbReference type="Proteomes" id="UP001273209"/>
    </source>
</evidence>
<dbReference type="AlphaFoldDB" id="A0AAE1IKE6"/>
<evidence type="ECO:0000313" key="4">
    <source>
        <dbReference type="EMBL" id="KAK4084477.1"/>
    </source>
</evidence>
<gene>
    <name evidence="4" type="ORF">Triagg1_957</name>
</gene>
<sequence>MASNAFAFKLDPSSLPQLTSKGDNYADWRPAWKIAFEWCEIWDVIDQKPPTAATAAATATDDPAATAAAAIVAAAANEKRKKDNNKAMVMLMSAVHADHLPMITTAATAHQAWTSLQDRYDRDTAHSTIHQFRHLTSMRYDDQDDLVAHLDTFHQAWSHLERRCRSSSQELAKNLTPVFSSEAIKGSFFLSTLPESMDNIINNLSSRNINKFIDIEPEMLDIAQRRAQPADEKAMYTKTAARGKQRANVPRQSPTSGNQCECTWCRKRNFTFVGHLYTECPRLAEYKKQKDRTNDKGKNKSRHNARQAAADDDQDDDVDEDRDDAVAFLASASLSPSTPTTSRSMTIGRSATAEIIDLTDADDIQAFAVNVTPQLLATSSTWIFDSGATRHMSGHESDFIEIRPRTGTISIANGTKLAVDGIGTILMLLRLPDGTVVDTVFTDALYSRGLQNTRLFSWCQVRHRFQMSAHGNDIFVHKRDGKLVMWANYREGGFIIQTDDKPDAYKPSTAIVDQASFADYNDFHKSVGHAQAINYSAYVKNLKPHAGLPNKITPYEALFGNRPSIGHLRPYMADCYLYIPKEARKPGTKLLDRAERAHLVGYDSNAVMRLYVPSRNTITTATLAHVRFVPPGKRIYWDIENTTPITVSTTPDLSSDDNNNFIVEKRSESTQFDLGGAPGTVATSPLPSNARNTTVASPSRIPTAIRGRNSPAATPSPTSRTRSTRAGTRSRKQYLKDFGRSADCADDDETEIRAVAMIAVDEGIPTTLRQALGSAESTEWQQAVDAELAALISK</sequence>
<dbReference type="RefSeq" id="XP_062760181.1">
    <property type="nucleotide sequence ID" value="XM_062903129.1"/>
</dbReference>
<feature type="compositionally biased region" description="Basic and acidic residues" evidence="1">
    <location>
        <begin position="289"/>
        <end position="298"/>
    </location>
</feature>
<dbReference type="InterPro" id="IPR057670">
    <property type="entry name" value="SH3_retrovirus"/>
</dbReference>
<evidence type="ECO:0000256" key="1">
    <source>
        <dbReference type="SAM" id="MobiDB-lite"/>
    </source>
</evidence>
<dbReference type="Pfam" id="PF25597">
    <property type="entry name" value="SH3_retrovirus"/>
    <property type="match status" value="1"/>
</dbReference>
<dbReference type="Proteomes" id="UP001273209">
    <property type="component" value="Unassembled WGS sequence"/>
</dbReference>
<feature type="compositionally biased region" description="Polar residues" evidence="1">
    <location>
        <begin position="250"/>
        <end position="259"/>
    </location>
</feature>
<feature type="compositionally biased region" description="Polar residues" evidence="1">
    <location>
        <begin position="681"/>
        <end position="697"/>
    </location>
</feature>
<accession>A0AAE1IKE6</accession>
<feature type="region of interest" description="Disordered" evidence="1">
    <location>
        <begin position="289"/>
        <end position="320"/>
    </location>
</feature>
<dbReference type="Pfam" id="PF22936">
    <property type="entry name" value="Pol_BBD"/>
    <property type="match status" value="1"/>
</dbReference>
<feature type="compositionally biased region" description="Low complexity" evidence="1">
    <location>
        <begin position="710"/>
        <end position="727"/>
    </location>
</feature>
<dbReference type="GeneID" id="87924446"/>
<evidence type="ECO:0000259" key="3">
    <source>
        <dbReference type="Pfam" id="PF25597"/>
    </source>
</evidence>
<comment type="caution">
    <text evidence="4">The sequence shown here is derived from an EMBL/GenBank/DDBJ whole genome shotgun (WGS) entry which is preliminary data.</text>
</comment>
<dbReference type="InterPro" id="IPR054722">
    <property type="entry name" value="PolX-like_BBD"/>
</dbReference>
<name>A0AAE1IKE6_9HYPO</name>
<feature type="compositionally biased region" description="Acidic residues" evidence="1">
    <location>
        <begin position="310"/>
        <end position="320"/>
    </location>
</feature>
<feature type="domain" description="Retroviral polymerase SH3-like" evidence="3">
    <location>
        <begin position="574"/>
        <end position="628"/>
    </location>
</feature>
<dbReference type="EMBL" id="JAWRVG010000002">
    <property type="protein sequence ID" value="KAK4084477.1"/>
    <property type="molecule type" value="Genomic_DNA"/>
</dbReference>
<feature type="domain" description="Retrovirus-related Pol polyprotein from transposon TNT 1-94-like beta-barrel" evidence="2">
    <location>
        <begin position="382"/>
        <end position="460"/>
    </location>
</feature>
<reference evidence="4" key="1">
    <citation type="submission" date="2023-11" db="EMBL/GenBank/DDBJ databases">
        <title>The genome sequences of three competitors of mushroom-forming fungi.</title>
        <authorList>
            <person name="Beijen E."/>
            <person name="Ohm R.A."/>
        </authorList>
    </citation>
    <scope>NUCLEOTIDE SEQUENCE</scope>
    <source>
        <strain evidence="4">CBS 100526</strain>
    </source>
</reference>
<evidence type="ECO:0000259" key="2">
    <source>
        <dbReference type="Pfam" id="PF22936"/>
    </source>
</evidence>
<keyword evidence="5" id="KW-1185">Reference proteome</keyword>
<organism evidence="4 5">
    <name type="scientific">Trichoderma aggressivum f. europaeum</name>
    <dbReference type="NCBI Taxonomy" id="173218"/>
    <lineage>
        <taxon>Eukaryota</taxon>
        <taxon>Fungi</taxon>
        <taxon>Dikarya</taxon>
        <taxon>Ascomycota</taxon>
        <taxon>Pezizomycotina</taxon>
        <taxon>Sordariomycetes</taxon>
        <taxon>Hypocreomycetidae</taxon>
        <taxon>Hypocreales</taxon>
        <taxon>Hypocreaceae</taxon>
        <taxon>Trichoderma</taxon>
    </lineage>
</organism>